<gene>
    <name evidence="2" type="ORF">ACFOX3_14330</name>
</gene>
<reference evidence="3" key="1">
    <citation type="journal article" date="2019" name="Int. J. Syst. Evol. Microbiol.">
        <title>The Global Catalogue of Microorganisms (GCM) 10K type strain sequencing project: providing services to taxonomists for standard genome sequencing and annotation.</title>
        <authorList>
            <consortium name="The Broad Institute Genomics Platform"/>
            <consortium name="The Broad Institute Genome Sequencing Center for Infectious Disease"/>
            <person name="Wu L."/>
            <person name="Ma J."/>
        </authorList>
    </citation>
    <scope>NUCLEOTIDE SEQUENCE [LARGE SCALE GENOMIC DNA]</scope>
    <source>
        <strain evidence="3">CECT 8570</strain>
    </source>
</reference>
<feature type="signal peptide" evidence="1">
    <location>
        <begin position="1"/>
        <end position="20"/>
    </location>
</feature>
<sequence length="184" mass="20889">MKILIACCLAVLMACSSIDAAEQPAGDRQDFYLLLSGLLNVNQDEYVYTDNTGKVNVDELMMFKALEKIYVANIEPDLDNNRFSVERLKVVMFFAFYAEQRNASAFQEYLAADLMPIYLANKKTFVSILQELPFLAAANCARLSAYFGHEGLHLDQKPSFVKDNQAFLQQQLGGSQYDQCMRFF</sequence>
<keyword evidence="3" id="KW-1185">Reference proteome</keyword>
<organism evidence="2 3">
    <name type="scientific">Simiduia curdlanivorans</name>
    <dbReference type="NCBI Taxonomy" id="1492769"/>
    <lineage>
        <taxon>Bacteria</taxon>
        <taxon>Pseudomonadati</taxon>
        <taxon>Pseudomonadota</taxon>
        <taxon>Gammaproteobacteria</taxon>
        <taxon>Cellvibrionales</taxon>
        <taxon>Cellvibrionaceae</taxon>
        <taxon>Simiduia</taxon>
    </lineage>
</organism>
<dbReference type="PROSITE" id="PS51257">
    <property type="entry name" value="PROKAR_LIPOPROTEIN"/>
    <property type="match status" value="1"/>
</dbReference>
<keyword evidence="1" id="KW-0732">Signal</keyword>
<comment type="caution">
    <text evidence="2">The sequence shown here is derived from an EMBL/GenBank/DDBJ whole genome shotgun (WGS) entry which is preliminary data.</text>
</comment>
<dbReference type="RefSeq" id="WP_290261340.1">
    <property type="nucleotide sequence ID" value="NZ_JAUFQG010000004.1"/>
</dbReference>
<evidence type="ECO:0000256" key="1">
    <source>
        <dbReference type="SAM" id="SignalP"/>
    </source>
</evidence>
<feature type="chain" id="PRO_5047185343" evidence="1">
    <location>
        <begin position="21"/>
        <end position="184"/>
    </location>
</feature>
<protein>
    <submittedName>
        <fullName evidence="2">Uncharacterized protein</fullName>
    </submittedName>
</protein>
<proteinExistence type="predicted"/>
<dbReference type="Proteomes" id="UP001595840">
    <property type="component" value="Unassembled WGS sequence"/>
</dbReference>
<accession>A0ABV8V720</accession>
<name>A0ABV8V720_9GAMM</name>
<dbReference type="EMBL" id="JBHSCX010000020">
    <property type="protein sequence ID" value="MFC4363488.1"/>
    <property type="molecule type" value="Genomic_DNA"/>
</dbReference>
<evidence type="ECO:0000313" key="2">
    <source>
        <dbReference type="EMBL" id="MFC4363488.1"/>
    </source>
</evidence>
<evidence type="ECO:0000313" key="3">
    <source>
        <dbReference type="Proteomes" id="UP001595840"/>
    </source>
</evidence>